<name>A0A1I3HEF0_9PLAN</name>
<feature type="transmembrane region" description="Helical" evidence="6">
    <location>
        <begin position="66"/>
        <end position="87"/>
    </location>
</feature>
<evidence type="ECO:0000256" key="4">
    <source>
        <dbReference type="PROSITE-ProRule" id="PRU01193"/>
    </source>
</evidence>
<dbReference type="Pfam" id="PF03471">
    <property type="entry name" value="CorC_HlyC"/>
    <property type="match status" value="1"/>
</dbReference>
<feature type="domain" description="CNNM transmembrane" evidence="8">
    <location>
        <begin position="7"/>
        <end position="192"/>
    </location>
</feature>
<dbReference type="InterPro" id="IPR016169">
    <property type="entry name" value="FAD-bd_PCMH_sub2"/>
</dbReference>
<sequence length="431" mass="47282">MIRLLETTAVWLPGVLAMCLLNVASCFFSAAETAMFSLSREDLRRMQTGLPGERRVAGLMRDPDRLLTVVLFWNLIINLLYFAVSLVTARRFVSTGQPGAAAALAIIGFIGLVCFGEVAPKCLAVLMSRRIAVLSVFPVMVATRILDPALPLLGVTTAAMRRVLWPDLKLEPYLDVVDIERAVETSELGVELARLEQQMLGRILELSDMTVEEVMRPRGAYLVWQPPIQLAQLRQTVPSPELILVAGDDRDTVAKALLLKDLNTLPVKNLESLADPVVYVPWCATVADTLAALRAGLISVACVVNEYGETVGVITEDDILDTLLNPQSSRGQRLLRREPVFQSSDGRLLADGLTTLRHLAEKMDVDYDALDDDTPVTIAALLHSELERFPVVGDECQWAGLKIRVETAGEPGDDIQVSVEKLPDNSDDDET</sequence>
<evidence type="ECO:0000256" key="2">
    <source>
        <dbReference type="ARBA" id="ARBA00023122"/>
    </source>
</evidence>
<feature type="transmembrane region" description="Helical" evidence="6">
    <location>
        <begin position="15"/>
        <end position="38"/>
    </location>
</feature>
<dbReference type="SMART" id="SM01091">
    <property type="entry name" value="CorC_HlyC"/>
    <property type="match status" value="1"/>
</dbReference>
<dbReference type="Pfam" id="PF00571">
    <property type="entry name" value="CBS"/>
    <property type="match status" value="1"/>
</dbReference>
<feature type="domain" description="CBS" evidence="7">
    <location>
        <begin position="273"/>
        <end position="329"/>
    </location>
</feature>
<evidence type="ECO:0000313" key="9">
    <source>
        <dbReference type="EMBL" id="SFI34009.1"/>
    </source>
</evidence>
<feature type="region of interest" description="Disordered" evidence="5">
    <location>
        <begin position="410"/>
        <end position="431"/>
    </location>
</feature>
<accession>A0A1I3HEF0</accession>
<proteinExistence type="predicted"/>
<dbReference type="OrthoDB" id="235333at2"/>
<reference evidence="10" key="1">
    <citation type="submission" date="2016-10" db="EMBL/GenBank/DDBJ databases">
        <authorList>
            <person name="Varghese N."/>
            <person name="Submissions S."/>
        </authorList>
    </citation>
    <scope>NUCLEOTIDE SEQUENCE [LARGE SCALE GENOMIC DNA]</scope>
    <source>
        <strain evidence="10">DSM 26348</strain>
    </source>
</reference>
<evidence type="ECO:0000256" key="6">
    <source>
        <dbReference type="SAM" id="Phobius"/>
    </source>
</evidence>
<dbReference type="InterPro" id="IPR000644">
    <property type="entry name" value="CBS_dom"/>
</dbReference>
<dbReference type="PANTHER" id="PTHR22777:SF17">
    <property type="entry name" value="UPF0053 PROTEIN SLL0260"/>
    <property type="match status" value="1"/>
</dbReference>
<dbReference type="RefSeq" id="WP_092050239.1">
    <property type="nucleotide sequence ID" value="NZ_FOQD01000008.1"/>
</dbReference>
<dbReference type="GO" id="GO:0050660">
    <property type="term" value="F:flavin adenine dinucleotide binding"/>
    <property type="evidence" value="ECO:0007669"/>
    <property type="project" value="InterPro"/>
</dbReference>
<evidence type="ECO:0000256" key="1">
    <source>
        <dbReference type="ARBA" id="ARBA00022737"/>
    </source>
</evidence>
<dbReference type="SUPFAM" id="SSF54631">
    <property type="entry name" value="CBS-domain pair"/>
    <property type="match status" value="1"/>
</dbReference>
<evidence type="ECO:0000259" key="8">
    <source>
        <dbReference type="PROSITE" id="PS51846"/>
    </source>
</evidence>
<gene>
    <name evidence="9" type="ORF">SAMN05421753_10825</name>
</gene>
<dbReference type="Gene3D" id="3.30.465.10">
    <property type="match status" value="1"/>
</dbReference>
<dbReference type="AlphaFoldDB" id="A0A1I3HEF0"/>
<dbReference type="EMBL" id="FOQD01000008">
    <property type="protein sequence ID" value="SFI34009.1"/>
    <property type="molecule type" value="Genomic_DNA"/>
</dbReference>
<dbReference type="Gene3D" id="3.10.580.10">
    <property type="entry name" value="CBS-domain"/>
    <property type="match status" value="1"/>
</dbReference>
<keyword evidence="10" id="KW-1185">Reference proteome</keyword>
<dbReference type="PROSITE" id="PS51371">
    <property type="entry name" value="CBS"/>
    <property type="match status" value="1"/>
</dbReference>
<dbReference type="InterPro" id="IPR005170">
    <property type="entry name" value="Transptr-assoc_dom"/>
</dbReference>
<evidence type="ECO:0000259" key="7">
    <source>
        <dbReference type="PROSITE" id="PS51371"/>
    </source>
</evidence>
<dbReference type="PANTHER" id="PTHR22777">
    <property type="entry name" value="HEMOLYSIN-RELATED"/>
    <property type="match status" value="1"/>
</dbReference>
<dbReference type="PROSITE" id="PS51846">
    <property type="entry name" value="CNNM"/>
    <property type="match status" value="1"/>
</dbReference>
<dbReference type="Proteomes" id="UP000199518">
    <property type="component" value="Unassembled WGS sequence"/>
</dbReference>
<dbReference type="SMART" id="SM00116">
    <property type="entry name" value="CBS"/>
    <property type="match status" value="1"/>
</dbReference>
<dbReference type="InterPro" id="IPR046342">
    <property type="entry name" value="CBS_dom_sf"/>
</dbReference>
<evidence type="ECO:0000256" key="3">
    <source>
        <dbReference type="PROSITE-ProRule" id="PRU00703"/>
    </source>
</evidence>
<organism evidence="9 10">
    <name type="scientific">Planctomicrobium piriforme</name>
    <dbReference type="NCBI Taxonomy" id="1576369"/>
    <lineage>
        <taxon>Bacteria</taxon>
        <taxon>Pseudomonadati</taxon>
        <taxon>Planctomycetota</taxon>
        <taxon>Planctomycetia</taxon>
        <taxon>Planctomycetales</taxon>
        <taxon>Planctomycetaceae</taxon>
        <taxon>Planctomicrobium</taxon>
    </lineage>
</organism>
<dbReference type="GO" id="GO:0005886">
    <property type="term" value="C:plasma membrane"/>
    <property type="evidence" value="ECO:0007669"/>
    <property type="project" value="TreeGrafter"/>
</dbReference>
<keyword evidence="4 6" id="KW-0472">Membrane</keyword>
<dbReference type="STRING" id="1576369.SAMN05421753_10825"/>
<keyword evidence="1" id="KW-0677">Repeat</keyword>
<dbReference type="InterPro" id="IPR002550">
    <property type="entry name" value="CNNM"/>
</dbReference>
<protein>
    <submittedName>
        <fullName evidence="9">Hemolysin, contains CBS domains</fullName>
    </submittedName>
</protein>
<keyword evidence="4 6" id="KW-0812">Transmembrane</keyword>
<dbReference type="InterPro" id="IPR036318">
    <property type="entry name" value="FAD-bd_PCMH-like_sf"/>
</dbReference>
<dbReference type="SUPFAM" id="SSF56176">
    <property type="entry name" value="FAD-binding/transporter-associated domain-like"/>
    <property type="match status" value="1"/>
</dbReference>
<keyword evidence="4 6" id="KW-1133">Transmembrane helix</keyword>
<evidence type="ECO:0000313" key="10">
    <source>
        <dbReference type="Proteomes" id="UP000199518"/>
    </source>
</evidence>
<feature type="transmembrane region" description="Helical" evidence="6">
    <location>
        <begin position="99"/>
        <end position="119"/>
    </location>
</feature>
<dbReference type="Pfam" id="PF01595">
    <property type="entry name" value="CNNM"/>
    <property type="match status" value="1"/>
</dbReference>
<evidence type="ECO:0000256" key="5">
    <source>
        <dbReference type="SAM" id="MobiDB-lite"/>
    </source>
</evidence>
<keyword evidence="2 3" id="KW-0129">CBS domain</keyword>